<evidence type="ECO:0000256" key="6">
    <source>
        <dbReference type="SAM" id="Phobius"/>
    </source>
</evidence>
<evidence type="ECO:0000256" key="4">
    <source>
        <dbReference type="ARBA" id="ARBA00022989"/>
    </source>
</evidence>
<dbReference type="PIRSF" id="PIRSF035875">
    <property type="entry name" value="RNase_BN"/>
    <property type="match status" value="1"/>
</dbReference>
<dbReference type="Proteomes" id="UP001143330">
    <property type="component" value="Unassembled WGS sequence"/>
</dbReference>
<evidence type="ECO:0000256" key="2">
    <source>
        <dbReference type="ARBA" id="ARBA00022475"/>
    </source>
</evidence>
<evidence type="ECO:0000256" key="1">
    <source>
        <dbReference type="ARBA" id="ARBA00004651"/>
    </source>
</evidence>
<dbReference type="PANTHER" id="PTHR30213:SF0">
    <property type="entry name" value="UPF0761 MEMBRANE PROTEIN YIHY"/>
    <property type="match status" value="1"/>
</dbReference>
<gene>
    <name evidence="7" type="ORF">GCM10017653_34450</name>
</gene>
<comment type="caution">
    <text evidence="7">The sequence shown here is derived from an EMBL/GenBank/DDBJ whole genome shotgun (WGS) entry which is preliminary data.</text>
</comment>
<dbReference type="EMBL" id="BSFM01000015">
    <property type="protein sequence ID" value="GLK85375.1"/>
    <property type="molecule type" value="Genomic_DNA"/>
</dbReference>
<keyword evidence="3 6" id="KW-0812">Transmembrane</keyword>
<reference evidence="7" key="1">
    <citation type="journal article" date="2014" name="Int. J. Syst. Evol. Microbiol.">
        <title>Complete genome sequence of Corynebacterium casei LMG S-19264T (=DSM 44701T), isolated from a smear-ripened cheese.</title>
        <authorList>
            <consortium name="US DOE Joint Genome Institute (JGI-PGF)"/>
            <person name="Walter F."/>
            <person name="Albersmeier A."/>
            <person name="Kalinowski J."/>
            <person name="Ruckert C."/>
        </authorList>
    </citation>
    <scope>NUCLEOTIDE SEQUENCE</scope>
    <source>
        <strain evidence="7">VKM B-2789</strain>
    </source>
</reference>
<protein>
    <recommendedName>
        <fullName evidence="9">YihY/virulence factor BrkB family protein</fullName>
    </recommendedName>
</protein>
<evidence type="ECO:0000313" key="8">
    <source>
        <dbReference type="Proteomes" id="UP001143330"/>
    </source>
</evidence>
<keyword evidence="4 6" id="KW-1133">Transmembrane helix</keyword>
<dbReference type="Pfam" id="PF03631">
    <property type="entry name" value="Virul_fac_BrkB"/>
    <property type="match status" value="1"/>
</dbReference>
<dbReference type="AlphaFoldDB" id="A0A9W6NC77"/>
<dbReference type="GO" id="GO:0005886">
    <property type="term" value="C:plasma membrane"/>
    <property type="evidence" value="ECO:0007669"/>
    <property type="project" value="UniProtKB-SubCell"/>
</dbReference>
<keyword evidence="8" id="KW-1185">Reference proteome</keyword>
<keyword evidence="2" id="KW-1003">Cell membrane</keyword>
<evidence type="ECO:0008006" key="9">
    <source>
        <dbReference type="Google" id="ProtNLM"/>
    </source>
</evidence>
<evidence type="ECO:0000313" key="7">
    <source>
        <dbReference type="EMBL" id="GLK85375.1"/>
    </source>
</evidence>
<reference evidence="7" key="2">
    <citation type="submission" date="2023-01" db="EMBL/GenBank/DDBJ databases">
        <authorList>
            <person name="Sun Q."/>
            <person name="Evtushenko L."/>
        </authorList>
    </citation>
    <scope>NUCLEOTIDE SEQUENCE</scope>
    <source>
        <strain evidence="7">VKM B-2789</strain>
    </source>
</reference>
<name>A0A9W6NC77_9HYPH</name>
<feature type="transmembrane region" description="Helical" evidence="6">
    <location>
        <begin position="217"/>
        <end position="238"/>
    </location>
</feature>
<proteinExistence type="predicted"/>
<organism evidence="7 8">
    <name type="scientific">Ancylobacter defluvii</name>
    <dbReference type="NCBI Taxonomy" id="1282440"/>
    <lineage>
        <taxon>Bacteria</taxon>
        <taxon>Pseudomonadati</taxon>
        <taxon>Pseudomonadota</taxon>
        <taxon>Alphaproteobacteria</taxon>
        <taxon>Hyphomicrobiales</taxon>
        <taxon>Xanthobacteraceae</taxon>
        <taxon>Ancylobacter</taxon>
    </lineage>
</organism>
<feature type="transmembrane region" description="Helical" evidence="6">
    <location>
        <begin position="173"/>
        <end position="197"/>
    </location>
</feature>
<feature type="transmembrane region" description="Helical" evidence="6">
    <location>
        <begin position="65"/>
        <end position="91"/>
    </location>
</feature>
<dbReference type="InterPro" id="IPR017039">
    <property type="entry name" value="Virul_fac_BrkB"/>
</dbReference>
<feature type="transmembrane region" description="Helical" evidence="6">
    <location>
        <begin position="283"/>
        <end position="305"/>
    </location>
</feature>
<sequence>MEFAWVTWNSLGKNPCGKACHFRSDIRCRAEHRATIPGDTSIFLRAYDIGWDAFWRFVEDDGWAIASHIALSALMSLFPFLIFVTALAAFFDFQDLAKETVQLMLEAWPSQVAAPIGREISSVLTHVRTDALTVGVVLAIYFSSNGIESLRIGLNRAYGVKEMRSWYWLRLESIGYVLVGAAGLLALSFLVVLGPVLWFGVVRFLPALEPFSSVITFLRYAATSVILIVALVVAHMWLPAGRRRLSDVAPGILVTLALWLGAGAAFGRYLAAFAGNYVTTYAGLASVMIALVFLYTTASIFVYGGELNAAIRRAREAAY</sequence>
<comment type="subcellular location">
    <subcellularLocation>
        <location evidence="1">Cell membrane</location>
        <topology evidence="1">Multi-pass membrane protein</topology>
    </subcellularLocation>
</comment>
<feature type="transmembrane region" description="Helical" evidence="6">
    <location>
        <begin position="250"/>
        <end position="271"/>
    </location>
</feature>
<keyword evidence="5 6" id="KW-0472">Membrane</keyword>
<accession>A0A9W6NC77</accession>
<evidence type="ECO:0000256" key="3">
    <source>
        <dbReference type="ARBA" id="ARBA00022692"/>
    </source>
</evidence>
<dbReference type="PANTHER" id="PTHR30213">
    <property type="entry name" value="INNER MEMBRANE PROTEIN YHJD"/>
    <property type="match status" value="1"/>
</dbReference>
<evidence type="ECO:0000256" key="5">
    <source>
        <dbReference type="ARBA" id="ARBA00023136"/>
    </source>
</evidence>